<feature type="transmembrane region" description="Helical" evidence="10">
    <location>
        <begin position="31"/>
        <end position="49"/>
    </location>
</feature>
<dbReference type="FunFam" id="1.20.120.1780:FF:000001">
    <property type="entry name" value="4-hydroxybenzoate octaprenyltransferase"/>
    <property type="match status" value="1"/>
</dbReference>
<comment type="subcellular location">
    <subcellularLocation>
        <location evidence="2 10">Mitochondrion inner membrane</location>
        <topology evidence="2 10">Multi-pass membrane protein</topology>
        <orientation evidence="2 10">Matrix side</orientation>
    </subcellularLocation>
</comment>
<dbReference type="AlphaFoldDB" id="A0A0W4ZEA3"/>
<dbReference type="GO" id="GO:0006744">
    <property type="term" value="P:ubiquinone biosynthetic process"/>
    <property type="evidence" value="ECO:0007669"/>
    <property type="project" value="UniProtKB-UniRule"/>
</dbReference>
<gene>
    <name evidence="11" type="ORF">T552_02716</name>
</gene>
<evidence type="ECO:0000256" key="3">
    <source>
        <dbReference type="ARBA" id="ARBA00005985"/>
    </source>
</evidence>
<keyword evidence="5 10" id="KW-0812">Transmembrane</keyword>
<evidence type="ECO:0000256" key="7">
    <source>
        <dbReference type="ARBA" id="ARBA00023136"/>
    </source>
</evidence>
<comment type="catalytic activity">
    <reaction evidence="8 10">
        <text>an all-trans-polyprenyl diphosphate + 4-hydroxybenzoate = a 4-hydroxy-3-(all-trans-polyprenyl)benzoate + diphosphate</text>
        <dbReference type="Rhea" id="RHEA:44504"/>
        <dbReference type="Rhea" id="RHEA-COMP:9514"/>
        <dbReference type="Rhea" id="RHEA-COMP:9564"/>
        <dbReference type="ChEBI" id="CHEBI:17879"/>
        <dbReference type="ChEBI" id="CHEBI:33019"/>
        <dbReference type="ChEBI" id="CHEBI:58914"/>
        <dbReference type="ChEBI" id="CHEBI:78396"/>
        <dbReference type="EC" id="2.5.1.39"/>
    </reaction>
</comment>
<proteinExistence type="inferred from homology"/>
<dbReference type="FunFam" id="1.10.357.140:FF:000003">
    <property type="entry name" value="4-hydroxybenzoate polyprenyltransferase, mitochondrial"/>
    <property type="match status" value="1"/>
</dbReference>
<evidence type="ECO:0000313" key="12">
    <source>
        <dbReference type="Proteomes" id="UP000054454"/>
    </source>
</evidence>
<dbReference type="InterPro" id="IPR044878">
    <property type="entry name" value="UbiA_sf"/>
</dbReference>
<comment type="similarity">
    <text evidence="3 10">Belongs to the UbiA prenyltransferase family.</text>
</comment>
<dbReference type="EMBL" id="LFVZ01000012">
    <property type="protein sequence ID" value="KTW26710.1"/>
    <property type="molecule type" value="Genomic_DNA"/>
</dbReference>
<evidence type="ECO:0000256" key="6">
    <source>
        <dbReference type="ARBA" id="ARBA00022989"/>
    </source>
</evidence>
<dbReference type="GO" id="GO:0005743">
    <property type="term" value="C:mitochondrial inner membrane"/>
    <property type="evidence" value="ECO:0007669"/>
    <property type="project" value="UniProtKB-SubCell"/>
</dbReference>
<dbReference type="RefSeq" id="XP_018225045.1">
    <property type="nucleotide sequence ID" value="XM_018371246.1"/>
</dbReference>
<comment type="caution">
    <text evidence="11">The sequence shown here is derived from an EMBL/GenBank/DDBJ whole genome shotgun (WGS) entry which is preliminary data.</text>
</comment>
<dbReference type="InterPro" id="IPR030470">
    <property type="entry name" value="UbiA_prenylTrfase_CS"/>
</dbReference>
<feature type="transmembrane region" description="Helical" evidence="10">
    <location>
        <begin position="133"/>
        <end position="148"/>
    </location>
</feature>
<sequence length="312" mass="35168">MLRLKLRKINKLSIHKFLIPYAHLARWNKPIGAWLLYLPSTWSISMAAYSQTMPAYDTLSMLGLFGVGSILMRGAGCTINDIWDQKIDARVERTAIRPLASGTLNTPKAIAFLGLQLVGGAGVLIQLPVECQLLGISSLVFVAIYPLMKRITWYPQVVLGFTFNWGVLLGWPSLVGWCHVTWESCLPLYISGVIWTIMYDIIYAHQDKRDDKKASVYSMALKLGNYTKPWLFGLSILQTSAMAWAGYINGHSPIFYIFSCGSGMIYTIWMLRTINLNNPSDCWKWFICSKHAGLLMGMGPLLDWILRITSVM</sequence>
<evidence type="ECO:0000256" key="4">
    <source>
        <dbReference type="ARBA" id="ARBA00022679"/>
    </source>
</evidence>
<dbReference type="HAMAP" id="MF_01635">
    <property type="entry name" value="UbiA"/>
    <property type="match status" value="1"/>
</dbReference>
<reference evidence="12" key="1">
    <citation type="journal article" date="2016" name="Nat. Commun.">
        <title>Genome analysis of three Pneumocystis species reveals adaptation mechanisms to life exclusively in mammalian hosts.</title>
        <authorList>
            <person name="Ma L."/>
            <person name="Chen Z."/>
            <person name="Huang D.W."/>
            <person name="Kutty G."/>
            <person name="Ishihara M."/>
            <person name="Wang H."/>
            <person name="Abouelleil A."/>
            <person name="Bishop L."/>
            <person name="Davey E."/>
            <person name="Deng R."/>
            <person name="Deng X."/>
            <person name="Fan L."/>
            <person name="Fantoni G."/>
            <person name="Fitzgerald M."/>
            <person name="Gogineni E."/>
            <person name="Goldberg J.M."/>
            <person name="Handley G."/>
            <person name="Hu X."/>
            <person name="Huber C."/>
            <person name="Jiao X."/>
            <person name="Jones K."/>
            <person name="Levin J.Z."/>
            <person name="Liu Y."/>
            <person name="Macdonald P."/>
            <person name="Melnikov A."/>
            <person name="Raley C."/>
            <person name="Sassi M."/>
            <person name="Sherman B.T."/>
            <person name="Song X."/>
            <person name="Sykes S."/>
            <person name="Tran B."/>
            <person name="Walsh L."/>
            <person name="Xia Y."/>
            <person name="Yang J."/>
            <person name="Young S."/>
            <person name="Zeng Q."/>
            <person name="Zheng X."/>
            <person name="Stephens R."/>
            <person name="Nusbaum C."/>
            <person name="Birren B.W."/>
            <person name="Azadi P."/>
            <person name="Lempicki R.A."/>
            <person name="Cuomo C.A."/>
            <person name="Kovacs J.A."/>
        </authorList>
    </citation>
    <scope>NUCLEOTIDE SEQUENCE [LARGE SCALE GENOMIC DNA]</scope>
    <source>
        <strain evidence="12">B80</strain>
    </source>
</reference>
<accession>A0A0W4ZEA3</accession>
<keyword evidence="6 10" id="KW-1133">Transmembrane helix</keyword>
<evidence type="ECO:0000313" key="11">
    <source>
        <dbReference type="EMBL" id="KTW26710.1"/>
    </source>
</evidence>
<dbReference type="OrthoDB" id="18170at2759"/>
<keyword evidence="10" id="KW-0496">Mitochondrion</keyword>
<dbReference type="Pfam" id="PF01040">
    <property type="entry name" value="UbiA"/>
    <property type="match status" value="1"/>
</dbReference>
<dbReference type="Gene3D" id="1.20.120.1780">
    <property type="entry name" value="UbiA prenyltransferase"/>
    <property type="match status" value="1"/>
</dbReference>
<dbReference type="InterPro" id="IPR039653">
    <property type="entry name" value="Prenyltransferase"/>
</dbReference>
<keyword evidence="10" id="KW-0831">Ubiquinone biosynthesis</keyword>
<dbReference type="Proteomes" id="UP000054454">
    <property type="component" value="Unassembled WGS sequence"/>
</dbReference>
<evidence type="ECO:0000256" key="8">
    <source>
        <dbReference type="ARBA" id="ARBA00052313"/>
    </source>
</evidence>
<dbReference type="InterPro" id="IPR000537">
    <property type="entry name" value="UbiA_prenyltransferase"/>
</dbReference>
<dbReference type="VEuPathDB" id="FungiDB:T552_02716"/>
<evidence type="ECO:0000256" key="9">
    <source>
        <dbReference type="ARBA" id="ARBA00058997"/>
    </source>
</evidence>
<dbReference type="GO" id="GO:0008299">
    <property type="term" value="P:isoprenoid biosynthetic process"/>
    <property type="evidence" value="ECO:0007669"/>
    <property type="project" value="UniProtKB-UniRule"/>
</dbReference>
<evidence type="ECO:0000256" key="5">
    <source>
        <dbReference type="ARBA" id="ARBA00022692"/>
    </source>
</evidence>
<dbReference type="InterPro" id="IPR006370">
    <property type="entry name" value="HB_polyprenyltransferase-like"/>
</dbReference>
<dbReference type="PANTHER" id="PTHR11048:SF28">
    <property type="entry name" value="4-HYDROXYBENZOATE POLYPRENYLTRANSFERASE, MITOCHONDRIAL"/>
    <property type="match status" value="1"/>
</dbReference>
<dbReference type="Gene3D" id="1.10.357.140">
    <property type="entry name" value="UbiA prenyltransferase"/>
    <property type="match status" value="1"/>
</dbReference>
<keyword evidence="7 10" id="KW-0472">Membrane</keyword>
<organism evidence="11 12">
    <name type="scientific">Pneumocystis carinii (strain B80)</name>
    <name type="common">Rat pneumocystis pneumonia agent</name>
    <name type="synonym">Pneumocystis carinii f. sp. carinii</name>
    <dbReference type="NCBI Taxonomy" id="1408658"/>
    <lineage>
        <taxon>Eukaryota</taxon>
        <taxon>Fungi</taxon>
        <taxon>Dikarya</taxon>
        <taxon>Ascomycota</taxon>
        <taxon>Taphrinomycotina</taxon>
        <taxon>Pneumocystomycetes</taxon>
        <taxon>Pneumocystaceae</taxon>
        <taxon>Pneumocystis</taxon>
    </lineage>
</organism>
<keyword evidence="4 10" id="KW-0808">Transferase</keyword>
<protein>
    <recommendedName>
        <fullName evidence="10">4-hydroxybenzoate polyprenyltransferase, mitochondrial</fullName>
        <shortName evidence="10">4-HB polyprenyltransferase</shortName>
        <ecNumber evidence="10">2.5.1.39</ecNumber>
    </recommendedName>
    <alternativeName>
        <fullName evidence="10">Para-hydroxybenzoate--polyprenyltransferase</fullName>
        <shortName evidence="10">PHB:PPT</shortName>
        <shortName evidence="10">PHB:polyprenyltransferase</shortName>
    </alternativeName>
</protein>
<dbReference type="GO" id="GO:0008412">
    <property type="term" value="F:4-hydroxybenzoate polyprenyltransferase activity"/>
    <property type="evidence" value="ECO:0007669"/>
    <property type="project" value="UniProtKB-EC"/>
</dbReference>
<feature type="transmembrane region" description="Helical" evidence="10">
    <location>
        <begin position="253"/>
        <end position="271"/>
    </location>
</feature>
<keyword evidence="10" id="KW-0414">Isoprene biosynthesis</keyword>
<keyword evidence="12" id="KW-1185">Reference proteome</keyword>
<dbReference type="CDD" id="cd13959">
    <property type="entry name" value="PT_UbiA_COQ2"/>
    <property type="match status" value="1"/>
</dbReference>
<dbReference type="PANTHER" id="PTHR11048">
    <property type="entry name" value="PRENYLTRANSFERASES"/>
    <property type="match status" value="1"/>
</dbReference>
<name>A0A0W4ZEA3_PNEC8</name>
<evidence type="ECO:0000256" key="2">
    <source>
        <dbReference type="ARBA" id="ARBA00004292"/>
    </source>
</evidence>
<feature type="transmembrane region" description="Helical" evidence="10">
    <location>
        <begin position="186"/>
        <end position="205"/>
    </location>
</feature>
<evidence type="ECO:0000256" key="10">
    <source>
        <dbReference type="HAMAP-Rule" id="MF_03189"/>
    </source>
</evidence>
<comment type="cofactor">
    <cofactor evidence="1 10">
        <name>Mg(2+)</name>
        <dbReference type="ChEBI" id="CHEBI:18420"/>
    </cofactor>
</comment>
<feature type="transmembrane region" description="Helical" evidence="10">
    <location>
        <begin position="226"/>
        <end position="247"/>
    </location>
</feature>
<dbReference type="EC" id="2.5.1.39" evidence="10"/>
<keyword evidence="10" id="KW-0999">Mitochondrion inner membrane</keyword>
<evidence type="ECO:0000256" key="1">
    <source>
        <dbReference type="ARBA" id="ARBA00001946"/>
    </source>
</evidence>
<comment type="function">
    <text evidence="9 10">Catalyzes the prenylation of para-hydroxybenzoate (PHB) with an all-trans polyprenyl group. Mediates the second step in the final reaction sequence of coenzyme Q (CoQ) biosynthesis, which is the condensation of the polyisoprenoid side chain with PHB, generating the first membrane-bound Q intermediate.</text>
</comment>
<comment type="pathway">
    <text evidence="10">Cofactor biosynthesis; ubiquinone biosynthesis.</text>
</comment>
<feature type="transmembrane region" description="Helical" evidence="10">
    <location>
        <begin position="157"/>
        <end position="174"/>
    </location>
</feature>
<dbReference type="PROSITE" id="PS00943">
    <property type="entry name" value="UBIA"/>
    <property type="match status" value="1"/>
</dbReference>
<dbReference type="NCBIfam" id="TIGR01474">
    <property type="entry name" value="ubiA_proteo"/>
    <property type="match status" value="1"/>
</dbReference>
<dbReference type="GeneID" id="28937449"/>
<dbReference type="UniPathway" id="UPA00232"/>